<protein>
    <submittedName>
        <fullName evidence="1">Uncharacterized protein</fullName>
    </submittedName>
</protein>
<accession>A0A6C0HBF6</accession>
<name>A0A6C0HBF6_9ZZZZ</name>
<dbReference type="EMBL" id="MN739922">
    <property type="protein sequence ID" value="QHT77839.1"/>
    <property type="molecule type" value="Genomic_DNA"/>
</dbReference>
<reference evidence="1" key="1">
    <citation type="journal article" date="2020" name="Nature">
        <title>Giant virus diversity and host interactions through global metagenomics.</title>
        <authorList>
            <person name="Schulz F."/>
            <person name="Roux S."/>
            <person name="Paez-Espino D."/>
            <person name="Jungbluth S."/>
            <person name="Walsh D.A."/>
            <person name="Denef V.J."/>
            <person name="McMahon K.D."/>
            <person name="Konstantinidis K.T."/>
            <person name="Eloe-Fadrosh E.A."/>
            <person name="Kyrpides N.C."/>
            <person name="Woyke T."/>
        </authorList>
    </citation>
    <scope>NUCLEOTIDE SEQUENCE</scope>
    <source>
        <strain evidence="1">GVMAG-M-3300023179-90</strain>
    </source>
</reference>
<evidence type="ECO:0000313" key="1">
    <source>
        <dbReference type="EMBL" id="QHT77839.1"/>
    </source>
</evidence>
<proteinExistence type="predicted"/>
<organism evidence="1">
    <name type="scientific">viral metagenome</name>
    <dbReference type="NCBI Taxonomy" id="1070528"/>
    <lineage>
        <taxon>unclassified sequences</taxon>
        <taxon>metagenomes</taxon>
        <taxon>organismal metagenomes</taxon>
    </lineage>
</organism>
<dbReference type="AlphaFoldDB" id="A0A6C0HBF6"/>
<sequence length="128" mass="14635">MHEFRNVLPKYIMIVKIREFDLKGEFANFFADFATAKSETTHVYVNIYTNAEGTVYANDTDGNPITNKLINYIIYTLPISNEAQSIYKAGYMMIHFTDGSDFKAFDDNAINYWYAVSGITPIVITPFT</sequence>